<reference evidence="2" key="1">
    <citation type="submission" date="2023-10" db="EMBL/GenBank/DDBJ databases">
        <title>Genome assemblies of two species of porcelain crab, Petrolisthes cinctipes and Petrolisthes manimaculis (Anomura: Porcellanidae).</title>
        <authorList>
            <person name="Angst P."/>
        </authorList>
    </citation>
    <scope>NUCLEOTIDE SEQUENCE</scope>
    <source>
        <strain evidence="2">PB745_01</strain>
        <tissue evidence="2">Gill</tissue>
    </source>
</reference>
<proteinExistence type="predicted"/>
<keyword evidence="3" id="KW-1185">Reference proteome</keyword>
<dbReference type="Proteomes" id="UP001286313">
    <property type="component" value="Unassembled WGS sequence"/>
</dbReference>
<dbReference type="AlphaFoldDB" id="A0AAE1EU12"/>
<feature type="chain" id="PRO_5042196395" description="Secreted protein" evidence="1">
    <location>
        <begin position="32"/>
        <end position="94"/>
    </location>
</feature>
<sequence length="94" mass="10145">MSQSVHHSHTACLLSCGVWRLLSGLPSLTRAAPQSDVITPINQSEAANGVRIIRDLVESAGRGVAILRVSEKLQGCRLDSRKPSRSPVESLIRC</sequence>
<keyword evidence="1" id="KW-0732">Signal</keyword>
<evidence type="ECO:0000313" key="3">
    <source>
        <dbReference type="Proteomes" id="UP001286313"/>
    </source>
</evidence>
<evidence type="ECO:0008006" key="4">
    <source>
        <dbReference type="Google" id="ProtNLM"/>
    </source>
</evidence>
<feature type="signal peptide" evidence="1">
    <location>
        <begin position="1"/>
        <end position="31"/>
    </location>
</feature>
<protein>
    <recommendedName>
        <fullName evidence="4">Secreted protein</fullName>
    </recommendedName>
</protein>
<gene>
    <name evidence="2" type="ORF">Pcinc_044497</name>
</gene>
<dbReference type="EMBL" id="JAWQEG010004505">
    <property type="protein sequence ID" value="KAK3861332.1"/>
    <property type="molecule type" value="Genomic_DNA"/>
</dbReference>
<comment type="caution">
    <text evidence="2">The sequence shown here is derived from an EMBL/GenBank/DDBJ whole genome shotgun (WGS) entry which is preliminary data.</text>
</comment>
<accession>A0AAE1EU12</accession>
<organism evidence="2 3">
    <name type="scientific">Petrolisthes cinctipes</name>
    <name type="common">Flat porcelain crab</name>
    <dbReference type="NCBI Taxonomy" id="88211"/>
    <lineage>
        <taxon>Eukaryota</taxon>
        <taxon>Metazoa</taxon>
        <taxon>Ecdysozoa</taxon>
        <taxon>Arthropoda</taxon>
        <taxon>Crustacea</taxon>
        <taxon>Multicrustacea</taxon>
        <taxon>Malacostraca</taxon>
        <taxon>Eumalacostraca</taxon>
        <taxon>Eucarida</taxon>
        <taxon>Decapoda</taxon>
        <taxon>Pleocyemata</taxon>
        <taxon>Anomura</taxon>
        <taxon>Galatheoidea</taxon>
        <taxon>Porcellanidae</taxon>
        <taxon>Petrolisthes</taxon>
    </lineage>
</organism>
<evidence type="ECO:0000256" key="1">
    <source>
        <dbReference type="SAM" id="SignalP"/>
    </source>
</evidence>
<name>A0AAE1EU12_PETCI</name>
<evidence type="ECO:0000313" key="2">
    <source>
        <dbReference type="EMBL" id="KAK3861332.1"/>
    </source>
</evidence>